<dbReference type="EMBL" id="JAHXZJ010002982">
    <property type="protein sequence ID" value="KAH0535564.1"/>
    <property type="molecule type" value="Genomic_DNA"/>
</dbReference>
<proteinExistence type="predicted"/>
<feature type="compositionally biased region" description="Low complexity" evidence="1">
    <location>
        <begin position="131"/>
        <end position="140"/>
    </location>
</feature>
<protein>
    <submittedName>
        <fullName evidence="2">Uncharacterized protein</fullName>
    </submittedName>
</protein>
<evidence type="ECO:0000256" key="1">
    <source>
        <dbReference type="SAM" id="MobiDB-lite"/>
    </source>
</evidence>
<name>A0AAV7HZU0_COTGL</name>
<accession>A0AAV7HZU0</accession>
<keyword evidence="3" id="KW-1185">Reference proteome</keyword>
<evidence type="ECO:0000313" key="3">
    <source>
        <dbReference type="Proteomes" id="UP000826195"/>
    </source>
</evidence>
<dbReference type="AlphaFoldDB" id="A0AAV7HZU0"/>
<gene>
    <name evidence="2" type="ORF">KQX54_017229</name>
</gene>
<dbReference type="Proteomes" id="UP000826195">
    <property type="component" value="Unassembled WGS sequence"/>
</dbReference>
<sequence>MRRTRIVYERNQEDDNSLAYVWTWGRGVGSDIVCAGSVLADSDSECVREPDTYTDFWEGGGSRMSSCDWRRYHTPGGGCLSPEAQCDVATRHVRSTLAHTIPKSLPSFLPSFREYSRRRNRNHHQRRRRTYTTTKTTLLY</sequence>
<reference evidence="2 3" key="1">
    <citation type="journal article" date="2021" name="J. Hered.">
        <title>A chromosome-level genome assembly of the parasitoid wasp, Cotesia glomerata (Hymenoptera: Braconidae).</title>
        <authorList>
            <person name="Pinto B.J."/>
            <person name="Weis J.J."/>
            <person name="Gamble T."/>
            <person name="Ode P.J."/>
            <person name="Paul R."/>
            <person name="Zaspel J.M."/>
        </authorList>
    </citation>
    <scope>NUCLEOTIDE SEQUENCE [LARGE SCALE GENOMIC DNA]</scope>
    <source>
        <strain evidence="2">CgM1</strain>
    </source>
</reference>
<feature type="region of interest" description="Disordered" evidence="1">
    <location>
        <begin position="116"/>
        <end position="140"/>
    </location>
</feature>
<organism evidence="2 3">
    <name type="scientific">Cotesia glomerata</name>
    <name type="common">Lepidopteran parasitic wasp</name>
    <name type="synonym">Apanteles glomeratus</name>
    <dbReference type="NCBI Taxonomy" id="32391"/>
    <lineage>
        <taxon>Eukaryota</taxon>
        <taxon>Metazoa</taxon>
        <taxon>Ecdysozoa</taxon>
        <taxon>Arthropoda</taxon>
        <taxon>Hexapoda</taxon>
        <taxon>Insecta</taxon>
        <taxon>Pterygota</taxon>
        <taxon>Neoptera</taxon>
        <taxon>Endopterygota</taxon>
        <taxon>Hymenoptera</taxon>
        <taxon>Apocrita</taxon>
        <taxon>Ichneumonoidea</taxon>
        <taxon>Braconidae</taxon>
        <taxon>Microgastrinae</taxon>
        <taxon>Cotesia</taxon>
    </lineage>
</organism>
<feature type="compositionally biased region" description="Basic residues" evidence="1">
    <location>
        <begin position="116"/>
        <end position="130"/>
    </location>
</feature>
<evidence type="ECO:0000313" key="2">
    <source>
        <dbReference type="EMBL" id="KAH0535564.1"/>
    </source>
</evidence>
<comment type="caution">
    <text evidence="2">The sequence shown here is derived from an EMBL/GenBank/DDBJ whole genome shotgun (WGS) entry which is preliminary data.</text>
</comment>